<feature type="transmembrane region" description="Helical" evidence="7">
    <location>
        <begin position="250"/>
        <end position="274"/>
    </location>
</feature>
<feature type="transmembrane region" description="Helical" evidence="7">
    <location>
        <begin position="209"/>
        <end position="230"/>
    </location>
</feature>
<sequence>MPETNNQVDTAGSSWLQRLTRIGPAIVVAAVVLGPGSIVSSSRVACEYGMSLLWVVPLSGLLMIGMTIASMIVGVCSGKTLCQSVADTFGRPAAWLVGGSLMIAITLFQASNNNAMLMAAGGFIGPEKLDSLSPLTKAILLLGFNAVIIVLLLLGRRDLYRLVEKMMAVLVGMMVLAFGMSMFASGPSWKGVAAGLVPTLSSTDQGGGAVSWLSIGAMIATTFSVAGAFYQSYQVKEKGWSRKELRLGVVDSLIGITSLALITCMIFITAATALHGRIPVTELTDASVVAMSLEPLFGKWARIVFACGIFAGAASSFLVNALIGGVVFCDSLGLGSKMSSTSVRTSTIIALLLGWLVASTVALTGTDLVTFIVIAQSLTVLCFPILAAVIVWQLSKVDSELIPIGIKPLGWVGLVTVIALSVKTLWGLVG</sequence>
<keyword evidence="4" id="KW-0769">Symport</keyword>
<dbReference type="EMBL" id="SJPV01000015">
    <property type="protein sequence ID" value="TWU31815.1"/>
    <property type="molecule type" value="Genomic_DNA"/>
</dbReference>
<feature type="transmembrane region" description="Helical" evidence="7">
    <location>
        <begin position="167"/>
        <end position="189"/>
    </location>
</feature>
<feature type="transmembrane region" description="Helical" evidence="7">
    <location>
        <begin position="368"/>
        <end position="392"/>
    </location>
</feature>
<keyword evidence="5 7" id="KW-1133">Transmembrane helix</keyword>
<comment type="caution">
    <text evidence="8">The sequence shown here is derived from an EMBL/GenBank/DDBJ whole genome shotgun (WGS) entry which is preliminary data.</text>
</comment>
<keyword evidence="3 7" id="KW-0812">Transmembrane</keyword>
<dbReference type="Pfam" id="PF01566">
    <property type="entry name" value="Nramp"/>
    <property type="match status" value="1"/>
</dbReference>
<dbReference type="GO" id="GO:0005384">
    <property type="term" value="F:manganese ion transmembrane transporter activity"/>
    <property type="evidence" value="ECO:0007669"/>
    <property type="project" value="TreeGrafter"/>
</dbReference>
<evidence type="ECO:0000256" key="3">
    <source>
        <dbReference type="ARBA" id="ARBA00022692"/>
    </source>
</evidence>
<accession>A0A5C6D6W6</accession>
<keyword evidence="2" id="KW-0813">Transport</keyword>
<dbReference type="GO" id="GO:0005886">
    <property type="term" value="C:plasma membrane"/>
    <property type="evidence" value="ECO:0007669"/>
    <property type="project" value="TreeGrafter"/>
</dbReference>
<dbReference type="AlphaFoldDB" id="A0A5C6D6W6"/>
<comment type="subcellular location">
    <subcellularLocation>
        <location evidence="1">Membrane</location>
        <topology evidence="1">Multi-pass membrane protein</topology>
    </subcellularLocation>
</comment>
<feature type="transmembrane region" description="Helical" evidence="7">
    <location>
        <begin position="303"/>
        <end position="329"/>
    </location>
</feature>
<dbReference type="GO" id="GO:0034755">
    <property type="term" value="P:iron ion transmembrane transport"/>
    <property type="evidence" value="ECO:0007669"/>
    <property type="project" value="TreeGrafter"/>
</dbReference>
<keyword evidence="9" id="KW-1185">Reference proteome</keyword>
<dbReference type="Gene3D" id="1.20.1740.10">
    <property type="entry name" value="Amino acid/polyamine transporter I"/>
    <property type="match status" value="1"/>
</dbReference>
<gene>
    <name evidence="8" type="primary">mntH</name>
    <name evidence="8" type="ORF">Poly41_60500</name>
</gene>
<feature type="transmembrane region" description="Helical" evidence="7">
    <location>
        <begin position="138"/>
        <end position="155"/>
    </location>
</feature>
<evidence type="ECO:0000256" key="1">
    <source>
        <dbReference type="ARBA" id="ARBA00004141"/>
    </source>
</evidence>
<feature type="transmembrane region" description="Helical" evidence="7">
    <location>
        <begin position="88"/>
        <end position="108"/>
    </location>
</feature>
<evidence type="ECO:0000256" key="2">
    <source>
        <dbReference type="ARBA" id="ARBA00022448"/>
    </source>
</evidence>
<evidence type="ECO:0000256" key="4">
    <source>
        <dbReference type="ARBA" id="ARBA00022847"/>
    </source>
</evidence>
<dbReference type="Proteomes" id="UP000319143">
    <property type="component" value="Unassembled WGS sequence"/>
</dbReference>
<evidence type="ECO:0000256" key="5">
    <source>
        <dbReference type="ARBA" id="ARBA00022989"/>
    </source>
</evidence>
<organism evidence="8 9">
    <name type="scientific">Novipirellula artificiosorum</name>
    <dbReference type="NCBI Taxonomy" id="2528016"/>
    <lineage>
        <taxon>Bacteria</taxon>
        <taxon>Pseudomonadati</taxon>
        <taxon>Planctomycetota</taxon>
        <taxon>Planctomycetia</taxon>
        <taxon>Pirellulales</taxon>
        <taxon>Pirellulaceae</taxon>
        <taxon>Novipirellula</taxon>
    </lineage>
</organism>
<dbReference type="GO" id="GO:0015086">
    <property type="term" value="F:cadmium ion transmembrane transporter activity"/>
    <property type="evidence" value="ECO:0007669"/>
    <property type="project" value="TreeGrafter"/>
</dbReference>
<dbReference type="InterPro" id="IPR001046">
    <property type="entry name" value="NRAMP_fam"/>
</dbReference>
<reference evidence="8 9" key="1">
    <citation type="submission" date="2019-02" db="EMBL/GenBank/DDBJ databases">
        <title>Deep-cultivation of Planctomycetes and their phenomic and genomic characterization uncovers novel biology.</title>
        <authorList>
            <person name="Wiegand S."/>
            <person name="Jogler M."/>
            <person name="Boedeker C."/>
            <person name="Pinto D."/>
            <person name="Vollmers J."/>
            <person name="Rivas-Marin E."/>
            <person name="Kohn T."/>
            <person name="Peeters S.H."/>
            <person name="Heuer A."/>
            <person name="Rast P."/>
            <person name="Oberbeckmann S."/>
            <person name="Bunk B."/>
            <person name="Jeske O."/>
            <person name="Meyerdierks A."/>
            <person name="Storesund J.E."/>
            <person name="Kallscheuer N."/>
            <person name="Luecker S."/>
            <person name="Lage O.M."/>
            <person name="Pohl T."/>
            <person name="Merkel B.J."/>
            <person name="Hornburger P."/>
            <person name="Mueller R.-W."/>
            <person name="Bruemmer F."/>
            <person name="Labrenz M."/>
            <person name="Spormann A.M."/>
            <person name="Op Den Camp H."/>
            <person name="Overmann J."/>
            <person name="Amann R."/>
            <person name="Jetten M.S.M."/>
            <person name="Mascher T."/>
            <person name="Medema M.H."/>
            <person name="Devos D.P."/>
            <person name="Kaster A.-K."/>
            <person name="Ovreas L."/>
            <person name="Rohde M."/>
            <person name="Galperin M.Y."/>
            <person name="Jogler C."/>
        </authorList>
    </citation>
    <scope>NUCLEOTIDE SEQUENCE [LARGE SCALE GENOMIC DNA]</scope>
    <source>
        <strain evidence="8 9">Poly41</strain>
    </source>
</reference>
<dbReference type="PANTHER" id="PTHR11706:SF33">
    <property type="entry name" value="NATURAL RESISTANCE-ASSOCIATED MACROPHAGE PROTEIN 2"/>
    <property type="match status" value="1"/>
</dbReference>
<feature type="transmembrane region" description="Helical" evidence="7">
    <location>
        <begin position="22"/>
        <end position="40"/>
    </location>
</feature>
<dbReference type="RefSeq" id="WP_146530772.1">
    <property type="nucleotide sequence ID" value="NZ_SJPV01000015.1"/>
</dbReference>
<evidence type="ECO:0000313" key="8">
    <source>
        <dbReference type="EMBL" id="TWU31815.1"/>
    </source>
</evidence>
<dbReference type="PANTHER" id="PTHR11706">
    <property type="entry name" value="SOLUTE CARRIER PROTEIN FAMILY 11 MEMBER"/>
    <property type="match status" value="1"/>
</dbReference>
<evidence type="ECO:0000256" key="7">
    <source>
        <dbReference type="SAM" id="Phobius"/>
    </source>
</evidence>
<feature type="transmembrane region" description="Helical" evidence="7">
    <location>
        <begin position="341"/>
        <end position="362"/>
    </location>
</feature>
<feature type="transmembrane region" description="Helical" evidence="7">
    <location>
        <begin position="404"/>
        <end position="426"/>
    </location>
</feature>
<feature type="transmembrane region" description="Helical" evidence="7">
    <location>
        <begin position="52"/>
        <end position="76"/>
    </location>
</feature>
<evidence type="ECO:0000256" key="6">
    <source>
        <dbReference type="ARBA" id="ARBA00023136"/>
    </source>
</evidence>
<proteinExistence type="predicted"/>
<keyword evidence="6 7" id="KW-0472">Membrane</keyword>
<protein>
    <submittedName>
        <fullName evidence="8">Divalent metal cation transporter MntH</fullName>
    </submittedName>
</protein>
<name>A0A5C6D6W6_9BACT</name>
<dbReference type="GO" id="GO:0015293">
    <property type="term" value="F:symporter activity"/>
    <property type="evidence" value="ECO:0007669"/>
    <property type="project" value="UniProtKB-KW"/>
</dbReference>
<dbReference type="OrthoDB" id="9787548at2"/>
<evidence type="ECO:0000313" key="9">
    <source>
        <dbReference type="Proteomes" id="UP000319143"/>
    </source>
</evidence>